<gene>
    <name evidence="11" type="primary">mtgA</name>
    <name evidence="13" type="ordered locus">Thivi_3288</name>
</gene>
<dbReference type="Proteomes" id="UP000006062">
    <property type="component" value="Chromosome"/>
</dbReference>
<evidence type="ECO:0000313" key="13">
    <source>
        <dbReference type="EMBL" id="AFL75162.1"/>
    </source>
</evidence>
<sequence>MDSLDQAAEARDPVRAGWMTTRMRAAGGWSRHPLVSGVRWLLRLLLGLTLFSVLLSVLLVGVFRWVDPPASAFMLRHAFNVWRLDQSPPYYRYDWVPWERIPPTVRLAAIAGEDQRFPHHLGFDLVEIRHAWSDYRRGGRLRGASTITQQAAKNLFLWPESGWLRKGIEAWLALLMEVLWSKERILEVYLNVAQFSPSTYGVEATSQRYFGCPASALGLEEAALLIGALPAPGMYRLDHPSERLQQRADWILDQSQRLGGMRYLKQL</sequence>
<keyword evidence="14" id="KW-1185">Reference proteome</keyword>
<keyword evidence="10 11" id="KW-0961">Cell wall biogenesis/degradation</keyword>
<protein>
    <recommendedName>
        <fullName evidence="11">Biosynthetic peptidoglycan transglycosylase</fullName>
        <ecNumber evidence="11">2.4.99.28</ecNumber>
    </recommendedName>
    <alternativeName>
        <fullName evidence="11">Glycan polymerase</fullName>
    </alternativeName>
    <alternativeName>
        <fullName evidence="11">Peptidoglycan glycosyltransferase MtgA</fullName>
        <shortName evidence="11">PGT</shortName>
    </alternativeName>
</protein>
<dbReference type="EC" id="2.4.99.28" evidence="11"/>
<dbReference type="UniPathway" id="UPA00219"/>
<dbReference type="InterPro" id="IPR036950">
    <property type="entry name" value="PBP_transglycosylase"/>
</dbReference>
<evidence type="ECO:0000259" key="12">
    <source>
        <dbReference type="Pfam" id="PF00912"/>
    </source>
</evidence>
<evidence type="ECO:0000256" key="5">
    <source>
        <dbReference type="ARBA" id="ARBA00022692"/>
    </source>
</evidence>
<comment type="pathway">
    <text evidence="11">Cell wall biogenesis; peptidoglycan biosynthesis.</text>
</comment>
<dbReference type="PANTHER" id="PTHR30400:SF0">
    <property type="entry name" value="BIOSYNTHETIC PEPTIDOGLYCAN TRANSGLYCOSYLASE"/>
    <property type="match status" value="1"/>
</dbReference>
<dbReference type="KEGG" id="tvi:Thivi_3288"/>
<comment type="subcellular location">
    <subcellularLocation>
        <location evidence="11">Cell inner membrane</location>
        <topology evidence="11">Single-pass membrane protein</topology>
    </subcellularLocation>
</comment>
<organism evidence="13 14">
    <name type="scientific">Thiocystis violascens (strain ATCC 17096 / DSM 198 / 6111)</name>
    <name type="common">Chromatium violascens</name>
    <dbReference type="NCBI Taxonomy" id="765911"/>
    <lineage>
        <taxon>Bacteria</taxon>
        <taxon>Pseudomonadati</taxon>
        <taxon>Pseudomonadota</taxon>
        <taxon>Gammaproteobacteria</taxon>
        <taxon>Chromatiales</taxon>
        <taxon>Chromatiaceae</taxon>
        <taxon>Thiocystis</taxon>
    </lineage>
</organism>
<dbReference type="GO" id="GO:0009274">
    <property type="term" value="C:peptidoglycan-based cell wall"/>
    <property type="evidence" value="ECO:0007669"/>
    <property type="project" value="InterPro"/>
</dbReference>
<evidence type="ECO:0000256" key="6">
    <source>
        <dbReference type="ARBA" id="ARBA00022960"/>
    </source>
</evidence>
<keyword evidence="3 11" id="KW-0328">Glycosyltransferase</keyword>
<dbReference type="GO" id="GO:0008360">
    <property type="term" value="P:regulation of cell shape"/>
    <property type="evidence" value="ECO:0007669"/>
    <property type="project" value="UniProtKB-KW"/>
</dbReference>
<dbReference type="SUPFAM" id="SSF53955">
    <property type="entry name" value="Lysozyme-like"/>
    <property type="match status" value="1"/>
</dbReference>
<dbReference type="GO" id="GO:0009252">
    <property type="term" value="P:peptidoglycan biosynthetic process"/>
    <property type="evidence" value="ECO:0007669"/>
    <property type="project" value="UniProtKB-UniRule"/>
</dbReference>
<dbReference type="GO" id="GO:0071555">
    <property type="term" value="P:cell wall organization"/>
    <property type="evidence" value="ECO:0007669"/>
    <property type="project" value="UniProtKB-KW"/>
</dbReference>
<evidence type="ECO:0000256" key="8">
    <source>
        <dbReference type="ARBA" id="ARBA00022989"/>
    </source>
</evidence>
<keyword evidence="6 11" id="KW-0133">Cell shape</keyword>
<dbReference type="AlphaFoldDB" id="U3GJJ6"/>
<evidence type="ECO:0000256" key="9">
    <source>
        <dbReference type="ARBA" id="ARBA00023136"/>
    </source>
</evidence>
<dbReference type="GO" id="GO:0008955">
    <property type="term" value="F:peptidoglycan glycosyltransferase activity"/>
    <property type="evidence" value="ECO:0007669"/>
    <property type="project" value="UniProtKB-UniRule"/>
</dbReference>
<feature type="domain" description="Glycosyl transferase family 51" evidence="12">
    <location>
        <begin position="93"/>
        <end position="254"/>
    </location>
</feature>
<comment type="catalytic activity">
    <reaction evidence="11">
        <text>[GlcNAc-(1-&gt;4)-Mur2Ac(oyl-L-Ala-gamma-D-Glu-L-Lys-D-Ala-D-Ala)](n)-di-trans,octa-cis-undecaprenyl diphosphate + beta-D-GlcNAc-(1-&gt;4)-Mur2Ac(oyl-L-Ala-gamma-D-Glu-L-Lys-D-Ala-D-Ala)-di-trans,octa-cis-undecaprenyl diphosphate = [GlcNAc-(1-&gt;4)-Mur2Ac(oyl-L-Ala-gamma-D-Glu-L-Lys-D-Ala-D-Ala)](n+1)-di-trans,octa-cis-undecaprenyl diphosphate + di-trans,octa-cis-undecaprenyl diphosphate + H(+)</text>
        <dbReference type="Rhea" id="RHEA:23708"/>
        <dbReference type="Rhea" id="RHEA-COMP:9602"/>
        <dbReference type="Rhea" id="RHEA-COMP:9603"/>
        <dbReference type="ChEBI" id="CHEBI:15378"/>
        <dbReference type="ChEBI" id="CHEBI:58405"/>
        <dbReference type="ChEBI" id="CHEBI:60033"/>
        <dbReference type="ChEBI" id="CHEBI:78435"/>
        <dbReference type="EC" id="2.4.99.28"/>
    </reaction>
</comment>
<dbReference type="NCBIfam" id="TIGR02070">
    <property type="entry name" value="mono_pep_trsgly"/>
    <property type="match status" value="1"/>
</dbReference>
<evidence type="ECO:0000256" key="3">
    <source>
        <dbReference type="ARBA" id="ARBA00022676"/>
    </source>
</evidence>
<keyword evidence="1 11" id="KW-1003">Cell membrane</keyword>
<dbReference type="HOGENOM" id="CLU_006354_1_1_6"/>
<evidence type="ECO:0000256" key="11">
    <source>
        <dbReference type="HAMAP-Rule" id="MF_00766"/>
    </source>
</evidence>
<keyword evidence="9 11" id="KW-0472">Membrane</keyword>
<keyword evidence="7 11" id="KW-0573">Peptidoglycan synthesis</keyword>
<dbReference type="GO" id="GO:0016763">
    <property type="term" value="F:pentosyltransferase activity"/>
    <property type="evidence" value="ECO:0007669"/>
    <property type="project" value="InterPro"/>
</dbReference>
<evidence type="ECO:0000256" key="2">
    <source>
        <dbReference type="ARBA" id="ARBA00022519"/>
    </source>
</evidence>
<dbReference type="Gene3D" id="1.10.3810.10">
    <property type="entry name" value="Biosynthetic peptidoglycan transglycosylase-like"/>
    <property type="match status" value="1"/>
</dbReference>
<dbReference type="InterPro" id="IPR001264">
    <property type="entry name" value="Glyco_trans_51"/>
</dbReference>
<dbReference type="EMBL" id="CP003154">
    <property type="protein sequence ID" value="AFL75162.1"/>
    <property type="molecule type" value="Genomic_DNA"/>
</dbReference>
<accession>U3GJJ6</accession>
<keyword evidence="8 11" id="KW-1133">Transmembrane helix</keyword>
<dbReference type="InterPro" id="IPR023346">
    <property type="entry name" value="Lysozyme-like_dom_sf"/>
</dbReference>
<dbReference type="RefSeq" id="WP_014779571.1">
    <property type="nucleotide sequence ID" value="NC_018012.1"/>
</dbReference>
<keyword evidence="5 11" id="KW-0812">Transmembrane</keyword>
<proteinExistence type="inferred from homology"/>
<dbReference type="HAMAP" id="MF_00766">
    <property type="entry name" value="PGT_MtgA"/>
    <property type="match status" value="1"/>
</dbReference>
<dbReference type="STRING" id="765911.Thivi_3288"/>
<dbReference type="eggNOG" id="COG0744">
    <property type="taxonomic scope" value="Bacteria"/>
</dbReference>
<dbReference type="OrthoDB" id="9766909at2"/>
<comment type="function">
    <text evidence="11">Peptidoglycan polymerase that catalyzes glycan chain elongation from lipid-linked precursors.</text>
</comment>
<comment type="similarity">
    <text evidence="11">Belongs to the glycosyltransferase 51 family.</text>
</comment>
<dbReference type="Pfam" id="PF00912">
    <property type="entry name" value="Transgly"/>
    <property type="match status" value="1"/>
</dbReference>
<evidence type="ECO:0000256" key="10">
    <source>
        <dbReference type="ARBA" id="ARBA00023316"/>
    </source>
</evidence>
<evidence type="ECO:0000256" key="1">
    <source>
        <dbReference type="ARBA" id="ARBA00022475"/>
    </source>
</evidence>
<name>U3GJJ6_THIV6</name>
<keyword evidence="2 11" id="KW-0997">Cell inner membrane</keyword>
<keyword evidence="4 11" id="KW-0808">Transferase</keyword>
<feature type="transmembrane region" description="Helical" evidence="11">
    <location>
        <begin position="40"/>
        <end position="66"/>
    </location>
</feature>
<reference evidence="13 14" key="1">
    <citation type="submission" date="2012-06" db="EMBL/GenBank/DDBJ databases">
        <title>Complete sequence of Thiocystis violascens DSM 198.</title>
        <authorList>
            <consortium name="US DOE Joint Genome Institute"/>
            <person name="Lucas S."/>
            <person name="Han J."/>
            <person name="Lapidus A."/>
            <person name="Cheng J.-F."/>
            <person name="Goodwin L."/>
            <person name="Pitluck S."/>
            <person name="Peters L."/>
            <person name="Ovchinnikova G."/>
            <person name="Teshima H."/>
            <person name="Detter J.C."/>
            <person name="Han C."/>
            <person name="Tapia R."/>
            <person name="Land M."/>
            <person name="Hauser L."/>
            <person name="Kyrpides N."/>
            <person name="Ivanova N."/>
            <person name="Pagani I."/>
            <person name="Vogl K."/>
            <person name="Liu Z."/>
            <person name="Frigaard N.-U."/>
            <person name="Bryant D."/>
            <person name="Woyke T."/>
        </authorList>
    </citation>
    <scope>NUCLEOTIDE SEQUENCE [LARGE SCALE GENOMIC DNA]</scope>
    <source>
        <strain evidence="14">ATCC 17096 / DSM 198 / 6111</strain>
    </source>
</reference>
<evidence type="ECO:0000256" key="4">
    <source>
        <dbReference type="ARBA" id="ARBA00022679"/>
    </source>
</evidence>
<evidence type="ECO:0000256" key="7">
    <source>
        <dbReference type="ARBA" id="ARBA00022984"/>
    </source>
</evidence>
<dbReference type="InterPro" id="IPR011812">
    <property type="entry name" value="Pep_trsgly"/>
</dbReference>
<dbReference type="PANTHER" id="PTHR30400">
    <property type="entry name" value="MONOFUNCTIONAL BIOSYNTHETIC PEPTIDOGLYCAN TRANSGLYCOSYLASE"/>
    <property type="match status" value="1"/>
</dbReference>
<dbReference type="GO" id="GO:0005886">
    <property type="term" value="C:plasma membrane"/>
    <property type="evidence" value="ECO:0007669"/>
    <property type="project" value="UniProtKB-SubCell"/>
</dbReference>
<evidence type="ECO:0000313" key="14">
    <source>
        <dbReference type="Proteomes" id="UP000006062"/>
    </source>
</evidence>